<evidence type="ECO:0000256" key="1">
    <source>
        <dbReference type="SAM" id="MobiDB-lite"/>
    </source>
</evidence>
<sequence>MIASLLRGVAAGAAGTTALNAATYLDMVVRGRPASSTPEKTIERLSETTGTPIPGDDRHRQNRVSGLGALTGMLTGAGVGVAYGAARGLGWQPSFPVAVAATTAAATAGSSAPMTLLGVTDPRTWSASDWLSDLIPHLAYGVTAVATYALTDRTPNA</sequence>
<dbReference type="OrthoDB" id="4569917at2"/>
<dbReference type="Proteomes" id="UP000243799">
    <property type="component" value="Unassembled WGS sequence"/>
</dbReference>
<dbReference type="STRING" id="490629.SAMN05216266_104138"/>
<feature type="region of interest" description="Disordered" evidence="1">
    <location>
        <begin position="33"/>
        <end position="60"/>
    </location>
</feature>
<dbReference type="AlphaFoldDB" id="A0A1I0Y032"/>
<evidence type="ECO:0008006" key="4">
    <source>
        <dbReference type="Google" id="ProtNLM"/>
    </source>
</evidence>
<evidence type="ECO:0000313" key="3">
    <source>
        <dbReference type="Proteomes" id="UP000243799"/>
    </source>
</evidence>
<reference evidence="3" key="1">
    <citation type="submission" date="2016-10" db="EMBL/GenBank/DDBJ databases">
        <authorList>
            <person name="Varghese N."/>
            <person name="Submissions S."/>
        </authorList>
    </citation>
    <scope>NUCLEOTIDE SEQUENCE [LARGE SCALE GENOMIC DNA]</scope>
    <source>
        <strain evidence="3">CGMCC 4.3568</strain>
    </source>
</reference>
<dbReference type="EMBL" id="FOKG01000004">
    <property type="protein sequence ID" value="SFB06494.1"/>
    <property type="molecule type" value="Genomic_DNA"/>
</dbReference>
<gene>
    <name evidence="2" type="ORF">SAMN05216266_104138</name>
</gene>
<accession>A0A1I0Y032</accession>
<name>A0A1I0Y032_9PSEU</name>
<dbReference type="RefSeq" id="WP_091671850.1">
    <property type="nucleotide sequence ID" value="NZ_FOKG01000004.1"/>
</dbReference>
<organism evidence="2 3">
    <name type="scientific">Amycolatopsis marina</name>
    <dbReference type="NCBI Taxonomy" id="490629"/>
    <lineage>
        <taxon>Bacteria</taxon>
        <taxon>Bacillati</taxon>
        <taxon>Actinomycetota</taxon>
        <taxon>Actinomycetes</taxon>
        <taxon>Pseudonocardiales</taxon>
        <taxon>Pseudonocardiaceae</taxon>
        <taxon>Amycolatopsis</taxon>
    </lineage>
</organism>
<protein>
    <recommendedName>
        <fullName evidence="4">DUF1440 domain-containing protein</fullName>
    </recommendedName>
</protein>
<evidence type="ECO:0000313" key="2">
    <source>
        <dbReference type="EMBL" id="SFB06494.1"/>
    </source>
</evidence>
<keyword evidence="3" id="KW-1185">Reference proteome</keyword>
<proteinExistence type="predicted"/>